<sequence>MQNKSPFLDFSVIISCFFLATMELCLRYKSSEKAMIRNMVMKRIMTNCLRFRFFWLTGQGWIWYLICICEMLLHTPLFPISAYGLTPFGMGPFKLLKERFR</sequence>
<keyword evidence="1" id="KW-0812">Transmembrane</keyword>
<reference evidence="2 3" key="1">
    <citation type="journal article" date="2023" name="Life. Sci Alliance">
        <title>Evolutionary insights into 3D genome organization and epigenetic landscape of Vigna mungo.</title>
        <authorList>
            <person name="Junaid A."/>
            <person name="Singh B."/>
            <person name="Bhatia S."/>
        </authorList>
    </citation>
    <scope>NUCLEOTIDE SEQUENCE [LARGE SCALE GENOMIC DNA]</scope>
    <source>
        <strain evidence="2">Urdbean</strain>
    </source>
</reference>
<proteinExistence type="predicted"/>
<keyword evidence="1" id="KW-1133">Transmembrane helix</keyword>
<protein>
    <submittedName>
        <fullName evidence="2">Uncharacterized protein</fullName>
    </submittedName>
</protein>
<keyword evidence="3" id="KW-1185">Reference proteome</keyword>
<accession>A0AAQ3NDY0</accession>
<feature type="transmembrane region" description="Helical" evidence="1">
    <location>
        <begin position="49"/>
        <end position="66"/>
    </location>
</feature>
<dbReference type="Proteomes" id="UP001374535">
    <property type="component" value="Chromosome 6"/>
</dbReference>
<organism evidence="2 3">
    <name type="scientific">Vigna mungo</name>
    <name type="common">Black gram</name>
    <name type="synonym">Phaseolus mungo</name>
    <dbReference type="NCBI Taxonomy" id="3915"/>
    <lineage>
        <taxon>Eukaryota</taxon>
        <taxon>Viridiplantae</taxon>
        <taxon>Streptophyta</taxon>
        <taxon>Embryophyta</taxon>
        <taxon>Tracheophyta</taxon>
        <taxon>Spermatophyta</taxon>
        <taxon>Magnoliopsida</taxon>
        <taxon>eudicotyledons</taxon>
        <taxon>Gunneridae</taxon>
        <taxon>Pentapetalae</taxon>
        <taxon>rosids</taxon>
        <taxon>fabids</taxon>
        <taxon>Fabales</taxon>
        <taxon>Fabaceae</taxon>
        <taxon>Papilionoideae</taxon>
        <taxon>50 kb inversion clade</taxon>
        <taxon>NPAAA clade</taxon>
        <taxon>indigoferoid/millettioid clade</taxon>
        <taxon>Phaseoleae</taxon>
        <taxon>Vigna</taxon>
    </lineage>
</organism>
<evidence type="ECO:0000256" key="1">
    <source>
        <dbReference type="SAM" id="Phobius"/>
    </source>
</evidence>
<keyword evidence="1" id="KW-0472">Membrane</keyword>
<feature type="transmembrane region" description="Helical" evidence="1">
    <location>
        <begin position="78"/>
        <end position="96"/>
    </location>
</feature>
<gene>
    <name evidence="2" type="ORF">V8G54_019699</name>
</gene>
<feature type="transmembrane region" description="Helical" evidence="1">
    <location>
        <begin position="6"/>
        <end position="28"/>
    </location>
</feature>
<dbReference type="AlphaFoldDB" id="A0AAQ3NDY0"/>
<evidence type="ECO:0000313" key="3">
    <source>
        <dbReference type="Proteomes" id="UP001374535"/>
    </source>
</evidence>
<dbReference type="EMBL" id="CP144695">
    <property type="protein sequence ID" value="WVZ06353.1"/>
    <property type="molecule type" value="Genomic_DNA"/>
</dbReference>
<evidence type="ECO:0000313" key="2">
    <source>
        <dbReference type="EMBL" id="WVZ06353.1"/>
    </source>
</evidence>
<name>A0AAQ3NDY0_VIGMU</name>